<comment type="similarity">
    <text evidence="5">Belongs to the ThrE exporter (TC 2.A.79) family.</text>
</comment>
<dbReference type="GO" id="GO:0022857">
    <property type="term" value="F:transmembrane transporter activity"/>
    <property type="evidence" value="ECO:0007669"/>
    <property type="project" value="InterPro"/>
</dbReference>
<feature type="transmembrane region" description="Helical" evidence="6">
    <location>
        <begin position="496"/>
        <end position="522"/>
    </location>
</feature>
<evidence type="ECO:0000313" key="9">
    <source>
        <dbReference type="EMBL" id="KAK6526206.1"/>
    </source>
</evidence>
<dbReference type="PANTHER" id="PTHR31082">
    <property type="entry name" value="PHEROMONE-REGULATED MEMBRANE PROTEIN 10"/>
    <property type="match status" value="1"/>
</dbReference>
<dbReference type="InterPro" id="IPR051361">
    <property type="entry name" value="ThrE/Ser_Exporter"/>
</dbReference>
<feature type="transmembrane region" description="Helical" evidence="6">
    <location>
        <begin position="261"/>
        <end position="281"/>
    </location>
</feature>
<evidence type="ECO:0000313" key="10">
    <source>
        <dbReference type="Proteomes" id="UP001365542"/>
    </source>
</evidence>
<dbReference type="InterPro" id="IPR024528">
    <property type="entry name" value="ThrE_2"/>
</dbReference>
<dbReference type="PANTHER" id="PTHR31082:SF4">
    <property type="entry name" value="PHEROMONE-REGULATED MEMBRANE PROTEIN 10"/>
    <property type="match status" value="1"/>
</dbReference>
<gene>
    <name evidence="9" type="ORF">TWF694_004827</name>
</gene>
<feature type="domain" description="Threonine/serine exporter-like N-terminal" evidence="7">
    <location>
        <begin position="106"/>
        <end position="349"/>
    </location>
</feature>
<accession>A0AAV9WTQ2</accession>
<comment type="subcellular location">
    <subcellularLocation>
        <location evidence="1">Membrane</location>
        <topology evidence="1">Multi-pass membrane protein</topology>
    </subcellularLocation>
</comment>
<keyword evidence="4 6" id="KW-0472">Membrane</keyword>
<proteinExistence type="inferred from homology"/>
<dbReference type="Proteomes" id="UP001365542">
    <property type="component" value="Unassembled WGS sequence"/>
</dbReference>
<feature type="transmembrane region" description="Helical" evidence="6">
    <location>
        <begin position="328"/>
        <end position="349"/>
    </location>
</feature>
<dbReference type="GO" id="GO:0016020">
    <property type="term" value="C:membrane"/>
    <property type="evidence" value="ECO:0007669"/>
    <property type="project" value="UniProtKB-SubCell"/>
</dbReference>
<keyword evidence="10" id="KW-1185">Reference proteome</keyword>
<evidence type="ECO:0000256" key="2">
    <source>
        <dbReference type="ARBA" id="ARBA00022692"/>
    </source>
</evidence>
<feature type="transmembrane region" description="Helical" evidence="6">
    <location>
        <begin position="369"/>
        <end position="386"/>
    </location>
</feature>
<evidence type="ECO:0000259" key="8">
    <source>
        <dbReference type="Pfam" id="PF12821"/>
    </source>
</evidence>
<protein>
    <recommendedName>
        <fullName evidence="11">DUF1212-domain-containing protein</fullName>
    </recommendedName>
</protein>
<evidence type="ECO:0000256" key="1">
    <source>
        <dbReference type="ARBA" id="ARBA00004141"/>
    </source>
</evidence>
<evidence type="ECO:0000259" key="7">
    <source>
        <dbReference type="Pfam" id="PF06738"/>
    </source>
</evidence>
<reference evidence="9 10" key="1">
    <citation type="submission" date="2019-10" db="EMBL/GenBank/DDBJ databases">
        <authorList>
            <person name="Palmer J.M."/>
        </authorList>
    </citation>
    <scope>NUCLEOTIDE SEQUENCE [LARGE SCALE GENOMIC DNA]</scope>
    <source>
        <strain evidence="9 10">TWF694</strain>
    </source>
</reference>
<dbReference type="Pfam" id="PF06738">
    <property type="entry name" value="ThrE"/>
    <property type="match status" value="1"/>
</dbReference>
<dbReference type="InterPro" id="IPR010619">
    <property type="entry name" value="ThrE-like_N"/>
</dbReference>
<evidence type="ECO:0000256" key="5">
    <source>
        <dbReference type="ARBA" id="ARBA00034125"/>
    </source>
</evidence>
<feature type="domain" description="Threonine/Serine exporter ThrE" evidence="8">
    <location>
        <begin position="371"/>
        <end position="518"/>
    </location>
</feature>
<organism evidence="9 10">
    <name type="scientific">Orbilia ellipsospora</name>
    <dbReference type="NCBI Taxonomy" id="2528407"/>
    <lineage>
        <taxon>Eukaryota</taxon>
        <taxon>Fungi</taxon>
        <taxon>Dikarya</taxon>
        <taxon>Ascomycota</taxon>
        <taxon>Pezizomycotina</taxon>
        <taxon>Orbiliomycetes</taxon>
        <taxon>Orbiliales</taxon>
        <taxon>Orbiliaceae</taxon>
        <taxon>Orbilia</taxon>
    </lineage>
</organism>
<name>A0AAV9WTQ2_9PEZI</name>
<feature type="transmembrane region" description="Helical" evidence="6">
    <location>
        <begin position="417"/>
        <end position="436"/>
    </location>
</feature>
<sequence>MLEFVRYPVPKPCLALKTSSGFASATESVASGKGSEIPLMAYKGDPIDIASRIGTASSLHKNAARSYKYEAQGDGLNRVLCRFTHLESDDEVKLRYHMAYTLQKQRYVLQLCKALMLFGAPTHRLEEYLKMSSRVLDIEGQFLYLPGCMIISFDDPSTHTSNMQLVRVTQTLDLGKLQDVHLVYKQVVHDIIGIEEGMGKLEILFKQDARFTPWLQVLVYGAASAAVGPLFSARLIDLPICFFLGSLLGTLALVIAPRSTLYSNVFEIIACVIVSFIARALGSIQGGSVFCFAGIAQASIALILPGYIVLCGALELQSKNLVAGSVRMFYAIIYSLLLGFGITVGTALYGAIDPKATSSKNCSDLLSEYYNFFFVVMFTLCLNVLNQCKWKQLPISLAISIIGFAANFFAARRFPTNIQIANALGAFSIGIVGNIYSRVSHQIAFTSIVPAIFIQVPSGLAAQGGLISGLDSADSLTNKTLTTSPENLQSQFNTTIASVALGMIQVGIGISVGLFFAAIAVYPFGKRRSGLFTF</sequence>
<comment type="caution">
    <text evidence="9">The sequence shown here is derived from an EMBL/GenBank/DDBJ whole genome shotgun (WGS) entry which is preliminary data.</text>
</comment>
<feature type="transmembrane region" description="Helical" evidence="6">
    <location>
        <begin position="443"/>
        <end position="462"/>
    </location>
</feature>
<keyword evidence="2 6" id="KW-0812">Transmembrane</keyword>
<evidence type="ECO:0000256" key="3">
    <source>
        <dbReference type="ARBA" id="ARBA00022989"/>
    </source>
</evidence>
<feature type="transmembrane region" description="Helical" evidence="6">
    <location>
        <begin position="236"/>
        <end position="254"/>
    </location>
</feature>
<feature type="transmembrane region" description="Helical" evidence="6">
    <location>
        <begin position="393"/>
        <end position="411"/>
    </location>
</feature>
<evidence type="ECO:0000256" key="4">
    <source>
        <dbReference type="ARBA" id="ARBA00023136"/>
    </source>
</evidence>
<keyword evidence="3 6" id="KW-1133">Transmembrane helix</keyword>
<dbReference type="EMBL" id="JAVHJO010000016">
    <property type="protein sequence ID" value="KAK6526206.1"/>
    <property type="molecule type" value="Genomic_DNA"/>
</dbReference>
<evidence type="ECO:0000256" key="6">
    <source>
        <dbReference type="SAM" id="Phobius"/>
    </source>
</evidence>
<dbReference type="AlphaFoldDB" id="A0AAV9WTQ2"/>
<evidence type="ECO:0008006" key="11">
    <source>
        <dbReference type="Google" id="ProtNLM"/>
    </source>
</evidence>
<dbReference type="Pfam" id="PF12821">
    <property type="entry name" value="ThrE_2"/>
    <property type="match status" value="1"/>
</dbReference>
<feature type="transmembrane region" description="Helical" evidence="6">
    <location>
        <begin position="287"/>
        <end position="316"/>
    </location>
</feature>